<dbReference type="Proteomes" id="UP000295293">
    <property type="component" value="Unassembled WGS sequence"/>
</dbReference>
<feature type="domain" description="AB hydrolase-1" evidence="1">
    <location>
        <begin position="6"/>
        <end position="120"/>
    </location>
</feature>
<dbReference type="PANTHER" id="PTHR37946:SF1">
    <property type="entry name" value="SLL1969 PROTEIN"/>
    <property type="match status" value="1"/>
</dbReference>
<evidence type="ECO:0000313" key="2">
    <source>
        <dbReference type="EMBL" id="TDR48666.1"/>
    </source>
</evidence>
<evidence type="ECO:0000259" key="1">
    <source>
        <dbReference type="Pfam" id="PF12697"/>
    </source>
</evidence>
<dbReference type="AlphaFoldDB" id="A0A4V3DNK2"/>
<gene>
    <name evidence="2" type="ORF">DFR29_101289</name>
</gene>
<dbReference type="GO" id="GO:0016787">
    <property type="term" value="F:hydrolase activity"/>
    <property type="evidence" value="ECO:0007669"/>
    <property type="project" value="UniProtKB-KW"/>
</dbReference>
<dbReference type="RefSeq" id="WP_133816782.1">
    <property type="nucleotide sequence ID" value="NZ_SNZH01000001.1"/>
</dbReference>
<comment type="caution">
    <text evidence="2">The sequence shown here is derived from an EMBL/GenBank/DDBJ whole genome shotgun (WGS) entry which is preliminary data.</text>
</comment>
<organism evidence="2 3">
    <name type="scientific">Tahibacter aquaticus</name>
    <dbReference type="NCBI Taxonomy" id="520092"/>
    <lineage>
        <taxon>Bacteria</taxon>
        <taxon>Pseudomonadati</taxon>
        <taxon>Pseudomonadota</taxon>
        <taxon>Gammaproteobacteria</taxon>
        <taxon>Lysobacterales</taxon>
        <taxon>Rhodanobacteraceae</taxon>
        <taxon>Tahibacter</taxon>
    </lineage>
</organism>
<keyword evidence="2" id="KW-0378">Hydrolase</keyword>
<dbReference type="InterPro" id="IPR000073">
    <property type="entry name" value="AB_hydrolase_1"/>
</dbReference>
<reference evidence="2 3" key="1">
    <citation type="submission" date="2019-03" db="EMBL/GenBank/DDBJ databases">
        <title>Genomic Encyclopedia of Type Strains, Phase IV (KMG-IV): sequencing the most valuable type-strain genomes for metagenomic binning, comparative biology and taxonomic classification.</title>
        <authorList>
            <person name="Goeker M."/>
        </authorList>
    </citation>
    <scope>NUCLEOTIDE SEQUENCE [LARGE SCALE GENOMIC DNA]</scope>
    <source>
        <strain evidence="2 3">DSM 21667</strain>
    </source>
</reference>
<proteinExistence type="predicted"/>
<dbReference type="EMBL" id="SNZH01000001">
    <property type="protein sequence ID" value="TDR48666.1"/>
    <property type="molecule type" value="Genomic_DNA"/>
</dbReference>
<protein>
    <submittedName>
        <fullName evidence="2">Alpha/beta hydrolase family protein</fullName>
    </submittedName>
</protein>
<dbReference type="OrthoDB" id="556502at2"/>
<sequence length="212" mass="22731">MSDEAVILVHGVWMRAFSLLVLRRRLREAGFHTELFDYASVFGRGERGVERLCRRVQAQRASTVHLVGHSMGGLLALQSLQRLPQGLSGRIVCLGSPLNGSAVARRVERWPLGPRILGGSRDPLCKGLGEARPAASVGVIAGTRAFGLGQLAGVFDEPNDGTVGLSETRWPGASAHCAVDTSHTGLTLSREAARLTVNFLRSGNFHNEAMPS</sequence>
<dbReference type="SUPFAM" id="SSF53474">
    <property type="entry name" value="alpha/beta-Hydrolases"/>
    <property type="match status" value="1"/>
</dbReference>
<evidence type="ECO:0000313" key="3">
    <source>
        <dbReference type="Proteomes" id="UP000295293"/>
    </source>
</evidence>
<dbReference type="Pfam" id="PF12697">
    <property type="entry name" value="Abhydrolase_6"/>
    <property type="match status" value="1"/>
</dbReference>
<dbReference type="PANTHER" id="PTHR37946">
    <property type="entry name" value="SLL1969 PROTEIN"/>
    <property type="match status" value="1"/>
</dbReference>
<name>A0A4V3DNK2_9GAMM</name>
<keyword evidence="3" id="KW-1185">Reference proteome</keyword>
<dbReference type="InterPro" id="IPR029058">
    <property type="entry name" value="AB_hydrolase_fold"/>
</dbReference>
<accession>A0A4V3DNK2</accession>
<dbReference type="Gene3D" id="3.40.50.1820">
    <property type="entry name" value="alpha/beta hydrolase"/>
    <property type="match status" value="1"/>
</dbReference>